<dbReference type="RefSeq" id="WP_003534005.1">
    <property type="nucleotide sequence ID" value="NZ_AGVV01000073.1"/>
</dbReference>
<dbReference type="GO" id="GO:0030246">
    <property type="term" value="F:carbohydrate binding"/>
    <property type="evidence" value="ECO:0007669"/>
    <property type="project" value="UniProtKB-ARBA"/>
</dbReference>
<name>H0G719_RHIML</name>
<accession>H0G719</accession>
<evidence type="ECO:0000313" key="6">
    <source>
        <dbReference type="EMBL" id="EHK74921.1"/>
    </source>
</evidence>
<dbReference type="Gene3D" id="3.40.50.2300">
    <property type="match status" value="2"/>
</dbReference>
<dbReference type="InterPro" id="IPR028082">
    <property type="entry name" value="Peripla_BP_I"/>
</dbReference>
<evidence type="ECO:0000256" key="3">
    <source>
        <dbReference type="ARBA" id="ARBA00022729"/>
    </source>
</evidence>
<dbReference type="PATRIC" id="fig|1107881.3.peg.5366"/>
<evidence type="ECO:0000256" key="2">
    <source>
        <dbReference type="ARBA" id="ARBA00007639"/>
    </source>
</evidence>
<evidence type="ECO:0000256" key="1">
    <source>
        <dbReference type="ARBA" id="ARBA00004196"/>
    </source>
</evidence>
<comment type="similarity">
    <text evidence="2">Belongs to the bacterial solute-binding protein 2 family.</text>
</comment>
<dbReference type="InterPro" id="IPR025997">
    <property type="entry name" value="SBP_2_dom"/>
</dbReference>
<protein>
    <submittedName>
        <fullName evidence="6">D-ribose-binding periplasmic protein</fullName>
    </submittedName>
</protein>
<dbReference type="EMBL" id="AGVV01000073">
    <property type="protein sequence ID" value="EHK74921.1"/>
    <property type="molecule type" value="Genomic_DNA"/>
</dbReference>
<dbReference type="PANTHER" id="PTHR46847:SF1">
    <property type="entry name" value="D-ALLOSE-BINDING PERIPLASMIC PROTEIN-RELATED"/>
    <property type="match status" value="1"/>
</dbReference>
<sequence length="318" mass="34125">MRLFKLALVAGTFALALAPASHAQDYKIGYSVFWGTNPYLVTMVAGAKAAAKEWQAKGVNIDLLVTNGGDTDTARQVSDLEDLYAQGVKGVLIFPGDSVMIGDTVTNVFNAEKIPVVITDIGIRSGDYVSQIVTDNYAGGRQAGDYMAHHLPKGSKVVTLDNAPTSDNGQARQRGFEDAAREAGLVVLAERIVPTLTLDSARRAAEDLLVADPDVKGIFTLNQLILQGAYQVIDQAGRDGDITLTAFDVDPISYKMVLDGKIDALVVQDPYRMGYDGMNSMIVSLEGGTVDKNVDLHTRLLTRENVETFASDPQIAAN</sequence>
<reference evidence="6 7" key="1">
    <citation type="journal article" date="2012" name="J. Bacteriol.">
        <title>Draft Genome Sequence of Sinorhizobium meliloti CCNWSX0020, a Nitrogen-Fixing Symbiont with Copper Tolerance Capability Isolated from Lead-Zinc Mine Tailings.</title>
        <authorList>
            <person name="Li Z."/>
            <person name="Ma Z."/>
            <person name="Hao X."/>
            <person name="Wei G."/>
        </authorList>
    </citation>
    <scope>NUCLEOTIDE SEQUENCE [LARGE SCALE GENOMIC DNA]</scope>
    <source>
        <strain evidence="6 7">CCNWSX0020</strain>
    </source>
</reference>
<evidence type="ECO:0000313" key="7">
    <source>
        <dbReference type="Proteomes" id="UP000004038"/>
    </source>
</evidence>
<feature type="domain" description="Periplasmic binding protein" evidence="5">
    <location>
        <begin position="28"/>
        <end position="287"/>
    </location>
</feature>
<dbReference type="AlphaFoldDB" id="H0G719"/>
<evidence type="ECO:0000259" key="5">
    <source>
        <dbReference type="Pfam" id="PF13407"/>
    </source>
</evidence>
<dbReference type="PANTHER" id="PTHR46847">
    <property type="entry name" value="D-ALLOSE-BINDING PERIPLASMIC PROTEIN-RELATED"/>
    <property type="match status" value="1"/>
</dbReference>
<gene>
    <name evidence="6" type="ORF">SM0020_26486</name>
</gene>
<dbReference type="Pfam" id="PF13407">
    <property type="entry name" value="Peripla_BP_4"/>
    <property type="match status" value="1"/>
</dbReference>
<dbReference type="Proteomes" id="UP000004038">
    <property type="component" value="Unassembled WGS sequence"/>
</dbReference>
<dbReference type="SUPFAM" id="SSF53822">
    <property type="entry name" value="Periplasmic binding protein-like I"/>
    <property type="match status" value="1"/>
</dbReference>
<feature type="chain" id="PRO_5003533549" evidence="4">
    <location>
        <begin position="24"/>
        <end position="318"/>
    </location>
</feature>
<dbReference type="GO" id="GO:0030313">
    <property type="term" value="C:cell envelope"/>
    <property type="evidence" value="ECO:0007669"/>
    <property type="project" value="UniProtKB-SubCell"/>
</dbReference>
<keyword evidence="3 4" id="KW-0732">Signal</keyword>
<feature type="signal peptide" evidence="4">
    <location>
        <begin position="1"/>
        <end position="23"/>
    </location>
</feature>
<comment type="subcellular location">
    <subcellularLocation>
        <location evidence="1">Cell envelope</location>
    </subcellularLocation>
</comment>
<evidence type="ECO:0000256" key="4">
    <source>
        <dbReference type="SAM" id="SignalP"/>
    </source>
</evidence>
<organism evidence="6 7">
    <name type="scientific">Sinorhizobium meliloti CCNWSX0020</name>
    <dbReference type="NCBI Taxonomy" id="1107881"/>
    <lineage>
        <taxon>Bacteria</taxon>
        <taxon>Pseudomonadati</taxon>
        <taxon>Pseudomonadota</taxon>
        <taxon>Alphaproteobacteria</taxon>
        <taxon>Hyphomicrobiales</taxon>
        <taxon>Rhizobiaceae</taxon>
        <taxon>Sinorhizobium/Ensifer group</taxon>
        <taxon>Sinorhizobium</taxon>
    </lineage>
</organism>
<proteinExistence type="inferred from homology"/>